<dbReference type="EMBL" id="BK015173">
    <property type="protein sequence ID" value="DAD94065.1"/>
    <property type="molecule type" value="Genomic_DNA"/>
</dbReference>
<name>A0A8S5NHC1_9CAUD</name>
<feature type="region of interest" description="Disordered" evidence="1">
    <location>
        <begin position="1"/>
        <end position="20"/>
    </location>
</feature>
<sequence>MNVPTKKKTNKTIENKEKEMEKQVKNVEKVVKALTENEKNKRKQQIEKQKRQKIVNEKADTIREALKEQLTNQNKFGEQFDDMIEDYIFLVSLKEELQYDIKIKGLRYSSMTGNGYTTDKPNESVQNLLKVNGQMLKILQELDLKAPEEEGGGDDLL</sequence>
<feature type="compositionally biased region" description="Basic and acidic residues" evidence="1">
    <location>
        <begin position="11"/>
        <end position="20"/>
    </location>
</feature>
<proteinExistence type="predicted"/>
<evidence type="ECO:0000256" key="1">
    <source>
        <dbReference type="SAM" id="MobiDB-lite"/>
    </source>
</evidence>
<protein>
    <submittedName>
        <fullName evidence="2">Terminase small subunit</fullName>
    </submittedName>
</protein>
<feature type="compositionally biased region" description="Basic residues" evidence="1">
    <location>
        <begin position="1"/>
        <end position="10"/>
    </location>
</feature>
<organism evidence="2">
    <name type="scientific">Siphoviridae sp. ctUF252</name>
    <dbReference type="NCBI Taxonomy" id="2826350"/>
    <lineage>
        <taxon>Viruses</taxon>
        <taxon>Duplodnaviria</taxon>
        <taxon>Heunggongvirae</taxon>
        <taxon>Uroviricota</taxon>
        <taxon>Caudoviricetes</taxon>
    </lineage>
</organism>
<accession>A0A8S5NHC1</accession>
<evidence type="ECO:0000313" key="2">
    <source>
        <dbReference type="EMBL" id="DAD94065.1"/>
    </source>
</evidence>
<reference evidence="2" key="1">
    <citation type="journal article" date="2021" name="Proc. Natl. Acad. Sci. U.S.A.">
        <title>A Catalog of Tens of Thousands of Viruses from Human Metagenomes Reveals Hidden Associations with Chronic Diseases.</title>
        <authorList>
            <person name="Tisza M.J."/>
            <person name="Buck C.B."/>
        </authorList>
    </citation>
    <scope>NUCLEOTIDE SEQUENCE</scope>
    <source>
        <strain evidence="2">CtUF252</strain>
    </source>
</reference>